<organism evidence="1 2">
    <name type="scientific">Bifidobacterium margollesii</name>
    <dbReference type="NCBI Taxonomy" id="2020964"/>
    <lineage>
        <taxon>Bacteria</taxon>
        <taxon>Bacillati</taxon>
        <taxon>Actinomycetota</taxon>
        <taxon>Actinomycetes</taxon>
        <taxon>Bifidobacteriales</taxon>
        <taxon>Bifidobacteriaceae</taxon>
        <taxon>Bifidobacterium</taxon>
    </lineage>
</organism>
<dbReference type="AlphaFoldDB" id="A0A2N5J9W8"/>
<protein>
    <submittedName>
        <fullName evidence="1">Uncharacterized protein</fullName>
    </submittedName>
</protein>
<reference evidence="1 2" key="1">
    <citation type="submission" date="2017-07" db="EMBL/GenBank/DDBJ databases">
        <title>Bifidobacterium novel species.</title>
        <authorList>
            <person name="Lugli G.A."/>
            <person name="Milani C."/>
            <person name="Duranti S."/>
            <person name="Mangifesta M."/>
        </authorList>
    </citation>
    <scope>NUCLEOTIDE SEQUENCE [LARGE SCALE GENOMIC DNA]</scope>
    <source>
        <strain evidence="2">Uis1B</strain>
    </source>
</reference>
<keyword evidence="2" id="KW-1185">Reference proteome</keyword>
<evidence type="ECO:0000313" key="2">
    <source>
        <dbReference type="Proteomes" id="UP000235050"/>
    </source>
</evidence>
<dbReference type="EMBL" id="NMWU01000021">
    <property type="protein sequence ID" value="PLS31000.1"/>
    <property type="molecule type" value="Genomic_DNA"/>
</dbReference>
<dbReference type="RefSeq" id="WP_243390288.1">
    <property type="nucleotide sequence ID" value="NZ_NMWU01000021.1"/>
</dbReference>
<sequence length="254" mass="28683">MVTTMESAENSGGTMLDTFDVADLFRRCDPDGYADARRRFYRAVNMNPFKKHPEAMLRMIEWSFCDWLAFDCAVDPSSTDADDVDGAPRFRMRRGKEPGESPYLATAKRLYDCDRINAAQLDDMREMDSTNFVSVFWITDAEAVRSRMKVEDLMHGGEYELLSAPDAAKYDGAHGGVIVNRIARVRGAWRPCAIAIYEARRPDTKRTRNALAGIFGPKGYHPDFPGLLRLFYGRARDIGLDWEDLSMLLGAGAR</sequence>
<accession>A0A2N5J9W8</accession>
<name>A0A2N5J9W8_9BIFI</name>
<evidence type="ECO:0000313" key="1">
    <source>
        <dbReference type="EMBL" id="PLS31000.1"/>
    </source>
</evidence>
<gene>
    <name evidence="1" type="ORF">Uis1B_1290</name>
</gene>
<comment type="caution">
    <text evidence="1">The sequence shown here is derived from an EMBL/GenBank/DDBJ whole genome shotgun (WGS) entry which is preliminary data.</text>
</comment>
<dbReference type="Proteomes" id="UP000235050">
    <property type="component" value="Unassembled WGS sequence"/>
</dbReference>
<proteinExistence type="predicted"/>